<keyword evidence="2" id="KW-1185">Reference proteome</keyword>
<evidence type="ECO:0000313" key="2">
    <source>
        <dbReference type="Proteomes" id="UP000639010"/>
    </source>
</evidence>
<gene>
    <name evidence="1" type="ORF">H4684_002281</name>
</gene>
<dbReference type="Proteomes" id="UP000639010">
    <property type="component" value="Unassembled WGS sequence"/>
</dbReference>
<accession>A0ABR9H4J2</accession>
<evidence type="ECO:0000313" key="1">
    <source>
        <dbReference type="EMBL" id="MBE1425624.1"/>
    </source>
</evidence>
<dbReference type="Pfam" id="PF13384">
    <property type="entry name" value="HTH_23"/>
    <property type="match status" value="1"/>
</dbReference>
<dbReference type="EMBL" id="JADBGG010000016">
    <property type="protein sequence ID" value="MBE1425624.1"/>
    <property type="molecule type" value="Genomic_DNA"/>
</dbReference>
<sequence length="130" mass="14216">MWVSYPELVSILGDDMALVLTRGKGGIKFYVPRQASPDHWLAKLVGVDGMEALCVSYPGEDIVVPNGRREHCKAKVLQLLAEGLTKAEIAEQCGVTDRYVYIVSSATAGARQLPLPIRSKDPLVDHPETK</sequence>
<comment type="caution">
    <text evidence="1">The sequence shown here is derived from an EMBL/GenBank/DDBJ whole genome shotgun (WGS) entry which is preliminary data.</text>
</comment>
<reference evidence="1 2" key="1">
    <citation type="submission" date="2020-10" db="EMBL/GenBank/DDBJ databases">
        <title>Genomic Encyclopedia of Type Strains, Phase IV (KMG-IV): sequencing the most valuable type-strain genomes for metagenomic binning, comparative biology and taxonomic classification.</title>
        <authorList>
            <person name="Goeker M."/>
        </authorList>
    </citation>
    <scope>NUCLEOTIDE SEQUENCE [LARGE SCALE GENOMIC DNA]</scope>
    <source>
        <strain evidence="1 2">DSM 4194</strain>
    </source>
</reference>
<organism evidence="1 2">
    <name type="scientific">Desulfomicrobium macestii</name>
    <dbReference type="NCBI Taxonomy" id="90731"/>
    <lineage>
        <taxon>Bacteria</taxon>
        <taxon>Pseudomonadati</taxon>
        <taxon>Thermodesulfobacteriota</taxon>
        <taxon>Desulfovibrionia</taxon>
        <taxon>Desulfovibrionales</taxon>
        <taxon>Desulfomicrobiaceae</taxon>
        <taxon>Desulfomicrobium</taxon>
    </lineage>
</organism>
<name>A0ABR9H4J2_9BACT</name>
<protein>
    <submittedName>
        <fullName evidence="1">Uncharacterized protein</fullName>
    </submittedName>
</protein>
<proteinExistence type="predicted"/>
<dbReference type="RefSeq" id="WP_192623801.1">
    <property type="nucleotide sequence ID" value="NZ_JADBGG010000016.1"/>
</dbReference>